<protein>
    <submittedName>
        <fullName evidence="1">Uncharacterized protein</fullName>
    </submittedName>
</protein>
<gene>
    <name evidence="1" type="ORF">COEREDRAFT_94202</name>
</gene>
<sequence length="226" mass="23024">MSSATAAAASSSSSAAASPAARCAASACIRCSVTSSSPTNCPSPATPNCSHCCTALHARVRHAPLCTGSAPACHASVPHATPVSISSTTGTAARTSCTSLPCCADAIAVRLSSSGNCVSRSTIAISVCPAPLPVSRPRCRIASIAVGKKFSHSSGTVRSAYIANPWLTLLSTFCGAPLLSTTTRISSCRSACRRSSSSSRPIFVCSVCAPKNRQFAFYHPKLLPYP</sequence>
<organism evidence="1 2">
    <name type="scientific">Coemansia reversa (strain ATCC 12441 / NRRL 1564)</name>
    <dbReference type="NCBI Taxonomy" id="763665"/>
    <lineage>
        <taxon>Eukaryota</taxon>
        <taxon>Fungi</taxon>
        <taxon>Fungi incertae sedis</taxon>
        <taxon>Zoopagomycota</taxon>
        <taxon>Kickxellomycotina</taxon>
        <taxon>Kickxellomycetes</taxon>
        <taxon>Kickxellales</taxon>
        <taxon>Kickxellaceae</taxon>
        <taxon>Coemansia</taxon>
    </lineage>
</organism>
<dbReference type="EMBL" id="KZ303523">
    <property type="protein sequence ID" value="PIA14002.1"/>
    <property type="molecule type" value="Genomic_DNA"/>
</dbReference>
<accession>A0A2G5B4T2</accession>
<dbReference type="AlphaFoldDB" id="A0A2G5B4T2"/>
<keyword evidence="2" id="KW-1185">Reference proteome</keyword>
<name>A0A2G5B4T2_COERN</name>
<proteinExistence type="predicted"/>
<dbReference type="Proteomes" id="UP000242474">
    <property type="component" value="Unassembled WGS sequence"/>
</dbReference>
<reference evidence="1 2" key="1">
    <citation type="journal article" date="2015" name="Genome Biol. Evol.">
        <title>Phylogenomic analyses indicate that early fungi evolved digesting cell walls of algal ancestors of land plants.</title>
        <authorList>
            <person name="Chang Y."/>
            <person name="Wang S."/>
            <person name="Sekimoto S."/>
            <person name="Aerts A.L."/>
            <person name="Choi C."/>
            <person name="Clum A."/>
            <person name="LaButti K.M."/>
            <person name="Lindquist E.A."/>
            <person name="Yee Ngan C."/>
            <person name="Ohm R.A."/>
            <person name="Salamov A.A."/>
            <person name="Grigoriev I.V."/>
            <person name="Spatafora J.W."/>
            <person name="Berbee M.L."/>
        </authorList>
    </citation>
    <scope>NUCLEOTIDE SEQUENCE [LARGE SCALE GENOMIC DNA]</scope>
    <source>
        <strain evidence="1 2">NRRL 1564</strain>
    </source>
</reference>
<evidence type="ECO:0000313" key="1">
    <source>
        <dbReference type="EMBL" id="PIA14002.1"/>
    </source>
</evidence>
<evidence type="ECO:0000313" key="2">
    <source>
        <dbReference type="Proteomes" id="UP000242474"/>
    </source>
</evidence>